<feature type="transmembrane region" description="Helical" evidence="1">
    <location>
        <begin position="12"/>
        <end position="32"/>
    </location>
</feature>
<dbReference type="Proteomes" id="UP000488299">
    <property type="component" value="Unassembled WGS sequence"/>
</dbReference>
<evidence type="ECO:0000256" key="1">
    <source>
        <dbReference type="SAM" id="Phobius"/>
    </source>
</evidence>
<feature type="transmembrane region" description="Helical" evidence="1">
    <location>
        <begin position="206"/>
        <end position="222"/>
    </location>
</feature>
<feature type="transmembrane region" description="Helical" evidence="1">
    <location>
        <begin position="229"/>
        <end position="254"/>
    </location>
</feature>
<feature type="transmembrane region" description="Helical" evidence="1">
    <location>
        <begin position="64"/>
        <end position="88"/>
    </location>
</feature>
<dbReference type="RefSeq" id="WP_152125443.1">
    <property type="nucleotide sequence ID" value="NZ_WELI01000006.1"/>
</dbReference>
<keyword evidence="1" id="KW-1133">Transmembrane helix</keyword>
<evidence type="ECO:0008006" key="4">
    <source>
        <dbReference type="Google" id="ProtNLM"/>
    </source>
</evidence>
<reference evidence="2 3" key="1">
    <citation type="submission" date="2019-10" db="EMBL/GenBank/DDBJ databases">
        <title>Rudanella paleaurantiibacter sp. nov., isolated from sludge.</title>
        <authorList>
            <person name="Xu S.Q."/>
        </authorList>
    </citation>
    <scope>NUCLEOTIDE SEQUENCE [LARGE SCALE GENOMIC DNA]</scope>
    <source>
        <strain evidence="2 3">HX-22-17</strain>
    </source>
</reference>
<accession>A0A7J5TY58</accession>
<dbReference type="EMBL" id="WELI01000006">
    <property type="protein sequence ID" value="KAB7729363.1"/>
    <property type="molecule type" value="Genomic_DNA"/>
</dbReference>
<feature type="transmembrane region" description="Helical" evidence="1">
    <location>
        <begin position="340"/>
        <end position="362"/>
    </location>
</feature>
<keyword evidence="1" id="KW-0812">Transmembrane</keyword>
<proteinExistence type="predicted"/>
<name>A0A7J5TY58_9BACT</name>
<evidence type="ECO:0000313" key="2">
    <source>
        <dbReference type="EMBL" id="KAB7729363.1"/>
    </source>
</evidence>
<protein>
    <recommendedName>
        <fullName evidence="4">O-antigen ligase domain-containing protein</fullName>
    </recommendedName>
</protein>
<feature type="transmembrane region" description="Helical" evidence="1">
    <location>
        <begin position="315"/>
        <end position="334"/>
    </location>
</feature>
<comment type="caution">
    <text evidence="2">The sequence shown here is derived from an EMBL/GenBank/DDBJ whole genome shotgun (WGS) entry which is preliminary data.</text>
</comment>
<sequence length="420" mass="47592">MMLQRSKIAFKLNLVTYLQVWLVFIFITSFVVSNSIKGTTPAFIFAGLSIPVVLCLARKSRGHYVRLMAVITGCFFLYQIVTQLALLIDPSVPYYNHLILVSNESKLLFRSSILTQSIYFVISICLFVYVTLYYRKEHHDKFIAIGALLVVIFGYYIWLFYILTGENGDIISNREFGDGNLNPGHFQTINVGPVSLSRFVGLVGEPSMYVYSILPITVYFFYTGKYRMFIVLVSSLVLTFSGTLLIGVVMFAFALVVTSGTLKRSLLYITVSIVLAWIVFSNEYASGIVDEILFAKLRQESDSGEDRIKTIIDNLIFYSDLPILTKLLGMGFGFVRSPEFLTTLLVNNGFLGILLFTGLVFYPIYKLKGADKRNKGLKYALWLNYIILFTSVSEFSYPSLWLILGISYNQIRAELLEMGN</sequence>
<keyword evidence="3" id="KW-1185">Reference proteome</keyword>
<feature type="transmembrane region" description="Helical" evidence="1">
    <location>
        <begin position="266"/>
        <end position="294"/>
    </location>
</feature>
<evidence type="ECO:0000313" key="3">
    <source>
        <dbReference type="Proteomes" id="UP000488299"/>
    </source>
</evidence>
<feature type="transmembrane region" description="Helical" evidence="1">
    <location>
        <begin position="108"/>
        <end position="130"/>
    </location>
</feature>
<feature type="transmembrane region" description="Helical" evidence="1">
    <location>
        <begin position="382"/>
        <end position="408"/>
    </location>
</feature>
<gene>
    <name evidence="2" type="ORF">F5984_17215</name>
</gene>
<keyword evidence="1" id="KW-0472">Membrane</keyword>
<feature type="transmembrane region" description="Helical" evidence="1">
    <location>
        <begin position="142"/>
        <end position="163"/>
    </location>
</feature>
<feature type="transmembrane region" description="Helical" evidence="1">
    <location>
        <begin position="38"/>
        <end position="57"/>
    </location>
</feature>
<dbReference type="AlphaFoldDB" id="A0A7J5TY58"/>
<organism evidence="2 3">
    <name type="scientific">Rudanella paleaurantiibacter</name>
    <dbReference type="NCBI Taxonomy" id="2614655"/>
    <lineage>
        <taxon>Bacteria</taxon>
        <taxon>Pseudomonadati</taxon>
        <taxon>Bacteroidota</taxon>
        <taxon>Cytophagia</taxon>
        <taxon>Cytophagales</taxon>
        <taxon>Cytophagaceae</taxon>
        <taxon>Rudanella</taxon>
    </lineage>
</organism>